<accession>A0A1M7TK34</accession>
<organism evidence="1 2">
    <name type="scientific">Bradyrhizobium erythrophlei</name>
    <dbReference type="NCBI Taxonomy" id="1437360"/>
    <lineage>
        <taxon>Bacteria</taxon>
        <taxon>Pseudomonadati</taxon>
        <taxon>Pseudomonadota</taxon>
        <taxon>Alphaproteobacteria</taxon>
        <taxon>Hyphomicrobiales</taxon>
        <taxon>Nitrobacteraceae</taxon>
        <taxon>Bradyrhizobium</taxon>
    </lineage>
</organism>
<reference evidence="2" key="1">
    <citation type="submission" date="2016-11" db="EMBL/GenBank/DDBJ databases">
        <authorList>
            <person name="Varghese N."/>
            <person name="Submissions S."/>
        </authorList>
    </citation>
    <scope>NUCLEOTIDE SEQUENCE [LARGE SCALE GENOMIC DNA]</scope>
    <source>
        <strain evidence="2">GAS401</strain>
    </source>
</reference>
<dbReference type="Proteomes" id="UP000184096">
    <property type="component" value="Chromosome I"/>
</dbReference>
<name>A0A1M7TK34_9BRAD</name>
<dbReference type="AlphaFoldDB" id="A0A1M7TK34"/>
<protein>
    <submittedName>
        <fullName evidence="1">Uncharacterized protein</fullName>
    </submittedName>
</protein>
<dbReference type="RefSeq" id="WP_156898460.1">
    <property type="nucleotide sequence ID" value="NZ_LT670849.1"/>
</dbReference>
<keyword evidence="2" id="KW-1185">Reference proteome</keyword>
<dbReference type="EMBL" id="LT670849">
    <property type="protein sequence ID" value="SHN71003.1"/>
    <property type="molecule type" value="Genomic_DNA"/>
</dbReference>
<evidence type="ECO:0000313" key="1">
    <source>
        <dbReference type="EMBL" id="SHN71003.1"/>
    </source>
</evidence>
<sequence length="56" mass="6510">MTVLNIKALNTRELPGKPSFLSRLWQGVLRFDEALNFDPRDDLARRIADLERKSKP</sequence>
<proteinExistence type="predicted"/>
<gene>
    <name evidence="1" type="ORF">SAMN05444170_1904</name>
</gene>
<evidence type="ECO:0000313" key="2">
    <source>
        <dbReference type="Proteomes" id="UP000184096"/>
    </source>
</evidence>